<dbReference type="PANTHER" id="PTHR34203:SF15">
    <property type="entry name" value="SLL1173 PROTEIN"/>
    <property type="match status" value="1"/>
</dbReference>
<evidence type="ECO:0000313" key="2">
    <source>
        <dbReference type="EMBL" id="MBB4805382.1"/>
    </source>
</evidence>
<proteinExistence type="predicted"/>
<dbReference type="GO" id="GO:0032259">
    <property type="term" value="P:methylation"/>
    <property type="evidence" value="ECO:0007669"/>
    <property type="project" value="UniProtKB-KW"/>
</dbReference>
<name>A0A840KEK8_9FLAO</name>
<keyword evidence="2" id="KW-0489">Methyltransferase</keyword>
<dbReference type="InterPro" id="IPR052514">
    <property type="entry name" value="SAM-dependent_MTase"/>
</dbReference>
<dbReference type="Proteomes" id="UP000592180">
    <property type="component" value="Unassembled WGS sequence"/>
</dbReference>
<dbReference type="EMBL" id="JACHLE010000001">
    <property type="protein sequence ID" value="MBB4805382.1"/>
    <property type="molecule type" value="Genomic_DNA"/>
</dbReference>
<comment type="caution">
    <text evidence="2">The sequence shown here is derived from an EMBL/GenBank/DDBJ whole genome shotgun (WGS) entry which is preliminary data.</text>
</comment>
<dbReference type="PANTHER" id="PTHR34203">
    <property type="entry name" value="METHYLTRANSFERASE, FKBM FAMILY PROTEIN"/>
    <property type="match status" value="1"/>
</dbReference>
<dbReference type="Pfam" id="PF05050">
    <property type="entry name" value="Methyltransf_21"/>
    <property type="match status" value="1"/>
</dbReference>
<evidence type="ECO:0000259" key="1">
    <source>
        <dbReference type="Pfam" id="PF05050"/>
    </source>
</evidence>
<dbReference type="SUPFAM" id="SSF53335">
    <property type="entry name" value="S-adenosyl-L-methionine-dependent methyltransferases"/>
    <property type="match status" value="1"/>
</dbReference>
<keyword evidence="3" id="KW-1185">Reference proteome</keyword>
<organism evidence="2 3">
    <name type="scientific">Chryseobacterium defluvii</name>
    <dbReference type="NCBI Taxonomy" id="160396"/>
    <lineage>
        <taxon>Bacteria</taxon>
        <taxon>Pseudomonadati</taxon>
        <taxon>Bacteroidota</taxon>
        <taxon>Flavobacteriia</taxon>
        <taxon>Flavobacteriales</taxon>
        <taxon>Weeksellaceae</taxon>
        <taxon>Chryseobacterium group</taxon>
        <taxon>Chryseobacterium</taxon>
    </lineage>
</organism>
<keyword evidence="2" id="KW-0808">Transferase</keyword>
<protein>
    <submittedName>
        <fullName evidence="2">FkbM family methyltransferase</fullName>
    </submittedName>
</protein>
<dbReference type="NCBIfam" id="TIGR01444">
    <property type="entry name" value="fkbM_fam"/>
    <property type="match status" value="1"/>
</dbReference>
<dbReference type="GO" id="GO:0008168">
    <property type="term" value="F:methyltransferase activity"/>
    <property type="evidence" value="ECO:0007669"/>
    <property type="project" value="UniProtKB-KW"/>
</dbReference>
<accession>A0A840KEK8</accession>
<dbReference type="Gene3D" id="3.40.50.150">
    <property type="entry name" value="Vaccinia Virus protein VP39"/>
    <property type="match status" value="1"/>
</dbReference>
<reference evidence="2 3" key="1">
    <citation type="submission" date="2020-08" db="EMBL/GenBank/DDBJ databases">
        <title>Functional genomics of gut bacteria from endangered species of beetles.</title>
        <authorList>
            <person name="Carlos-Shanley C."/>
        </authorList>
    </citation>
    <scope>NUCLEOTIDE SEQUENCE [LARGE SCALE GENOMIC DNA]</scope>
    <source>
        <strain evidence="2 3">S00151</strain>
    </source>
</reference>
<feature type="domain" description="Methyltransferase FkbM" evidence="1">
    <location>
        <begin position="100"/>
        <end position="244"/>
    </location>
</feature>
<dbReference type="RefSeq" id="WP_184184374.1">
    <property type="nucleotide sequence ID" value="NZ_JACHLE010000001.1"/>
</dbReference>
<gene>
    <name evidence="2" type="ORF">HNP38_000654</name>
</gene>
<evidence type="ECO:0000313" key="3">
    <source>
        <dbReference type="Proteomes" id="UP000592180"/>
    </source>
</evidence>
<sequence length="260" mass="30088">MSFKNYISKLVFCNGISNSFKTFTALIINSKRYSSRFKKNTLDLNNNETFVYHLKSGKNKFKFYLRTFKGDIDIFYEVFWRKTYDRHLSFLKKEPVIIVDLGAHIGMTSVYLALKYPHSKIYAIEASSENFELLKVNTEAFKNITCIHAAAYFEDGMINFGNNELSYNQMISENGDPVKALSIETLMRTHDLSHIDLIKIDIEGGETELLSRNNSWLKLVDHTIIEIHTPYTPSDLRDDIQPYGFEIKSEKDSVLFAAKK</sequence>
<dbReference type="InterPro" id="IPR006342">
    <property type="entry name" value="FkbM_mtfrase"/>
</dbReference>
<dbReference type="AlphaFoldDB" id="A0A840KEK8"/>
<dbReference type="InterPro" id="IPR029063">
    <property type="entry name" value="SAM-dependent_MTases_sf"/>
</dbReference>